<evidence type="ECO:0000313" key="3">
    <source>
        <dbReference type="Proteomes" id="UP000485058"/>
    </source>
</evidence>
<dbReference type="InterPro" id="IPR026983">
    <property type="entry name" value="DHC"/>
</dbReference>
<protein>
    <recommendedName>
        <fullName evidence="1">Dynein heavy chain 3 AAA+ lid domain-containing protein</fullName>
    </recommendedName>
</protein>
<evidence type="ECO:0000259" key="1">
    <source>
        <dbReference type="Pfam" id="PF17857"/>
    </source>
</evidence>
<dbReference type="PANTHER" id="PTHR22878">
    <property type="entry name" value="DYNEIN HEAVY CHAIN 6, AXONEMAL-LIKE-RELATED"/>
    <property type="match status" value="1"/>
</dbReference>
<dbReference type="PANTHER" id="PTHR22878:SF73">
    <property type="entry name" value="DYNEIN AXONEMAL HEAVY CHAIN 1"/>
    <property type="match status" value="1"/>
</dbReference>
<accession>A0A699Z1S6</accession>
<keyword evidence="3" id="KW-1185">Reference proteome</keyword>
<organism evidence="2 3">
    <name type="scientific">Haematococcus lacustris</name>
    <name type="common">Green alga</name>
    <name type="synonym">Haematococcus pluvialis</name>
    <dbReference type="NCBI Taxonomy" id="44745"/>
    <lineage>
        <taxon>Eukaryota</taxon>
        <taxon>Viridiplantae</taxon>
        <taxon>Chlorophyta</taxon>
        <taxon>core chlorophytes</taxon>
        <taxon>Chlorophyceae</taxon>
        <taxon>CS clade</taxon>
        <taxon>Chlamydomonadales</taxon>
        <taxon>Haematococcaceae</taxon>
        <taxon>Haematococcus</taxon>
    </lineage>
</organism>
<dbReference type="GO" id="GO:0051959">
    <property type="term" value="F:dynein light intermediate chain binding"/>
    <property type="evidence" value="ECO:0007669"/>
    <property type="project" value="InterPro"/>
</dbReference>
<dbReference type="Pfam" id="PF17857">
    <property type="entry name" value="AAA_lid_1"/>
    <property type="match status" value="1"/>
</dbReference>
<dbReference type="GO" id="GO:0007018">
    <property type="term" value="P:microtubule-based movement"/>
    <property type="evidence" value="ECO:0007669"/>
    <property type="project" value="InterPro"/>
</dbReference>
<dbReference type="Proteomes" id="UP000485058">
    <property type="component" value="Unassembled WGS sequence"/>
</dbReference>
<dbReference type="Gene3D" id="1.20.920.30">
    <property type="match status" value="1"/>
</dbReference>
<dbReference type="AlphaFoldDB" id="A0A699Z1S6"/>
<sequence>MLCVPPPSEQATKTILGSIFNGFLSDFQPDFRSIAKPIVDASVEAYVRISEELLPTPAKSHYTFNLRDLSKVFQGTLMVLPASCPSRDVMLRLWVHEASRVFHDRLINDEDKEYFKHMMAELITKHGLGATYDDLFTHRQLVFGDFMRMGLEREERKYEEVTDSSRLISVLEDYLDDYNLAATNRLSLDSPQKEKLFGTAYWTINISS</sequence>
<dbReference type="InterPro" id="IPR041589">
    <property type="entry name" value="DNAH3_AAA_lid_1"/>
</dbReference>
<dbReference type="GO" id="GO:0030286">
    <property type="term" value="C:dynein complex"/>
    <property type="evidence" value="ECO:0007669"/>
    <property type="project" value="InterPro"/>
</dbReference>
<gene>
    <name evidence="2" type="ORF">HaLaN_12919</name>
</gene>
<dbReference type="EMBL" id="BLLF01001005">
    <property type="protein sequence ID" value="GFH16493.1"/>
    <property type="molecule type" value="Genomic_DNA"/>
</dbReference>
<dbReference type="InterPro" id="IPR027417">
    <property type="entry name" value="P-loop_NTPase"/>
</dbReference>
<dbReference type="SUPFAM" id="SSF52540">
    <property type="entry name" value="P-loop containing nucleoside triphosphate hydrolases"/>
    <property type="match status" value="1"/>
</dbReference>
<dbReference type="FunFam" id="1.20.920.30:FF:000002">
    <property type="entry name" value="Dynein axonemal heavy chain 3"/>
    <property type="match status" value="1"/>
</dbReference>
<comment type="caution">
    <text evidence="2">The sequence shown here is derived from an EMBL/GenBank/DDBJ whole genome shotgun (WGS) entry which is preliminary data.</text>
</comment>
<dbReference type="GO" id="GO:0045505">
    <property type="term" value="F:dynein intermediate chain binding"/>
    <property type="evidence" value="ECO:0007669"/>
    <property type="project" value="InterPro"/>
</dbReference>
<reference evidence="2 3" key="1">
    <citation type="submission" date="2020-02" db="EMBL/GenBank/DDBJ databases">
        <title>Draft genome sequence of Haematococcus lacustris strain NIES-144.</title>
        <authorList>
            <person name="Morimoto D."/>
            <person name="Nakagawa S."/>
            <person name="Yoshida T."/>
            <person name="Sawayama S."/>
        </authorList>
    </citation>
    <scope>NUCLEOTIDE SEQUENCE [LARGE SCALE GENOMIC DNA]</scope>
    <source>
        <strain evidence="2 3">NIES-144</strain>
    </source>
</reference>
<proteinExistence type="predicted"/>
<feature type="domain" description="Dynein heavy chain 3 AAA+ lid" evidence="1">
    <location>
        <begin position="39"/>
        <end position="125"/>
    </location>
</feature>
<evidence type="ECO:0000313" key="2">
    <source>
        <dbReference type="EMBL" id="GFH16493.1"/>
    </source>
</evidence>
<name>A0A699Z1S6_HAELA</name>